<dbReference type="Gene3D" id="3.10.129.10">
    <property type="entry name" value="Hotdog Thioesterase"/>
    <property type="match status" value="1"/>
</dbReference>
<evidence type="ECO:0000313" key="3">
    <source>
        <dbReference type="EMBL" id="MDT0266433.1"/>
    </source>
</evidence>
<name>A0ABU2JN69_9ACTN</name>
<accession>A0ABU2JN69</accession>
<dbReference type="PRINTS" id="PR01483">
    <property type="entry name" value="FASYNTHASE"/>
</dbReference>
<dbReference type="InterPro" id="IPR003965">
    <property type="entry name" value="Fatty_acid_synthase"/>
</dbReference>
<dbReference type="RefSeq" id="WP_311666450.1">
    <property type="nucleotide sequence ID" value="NZ_JAVREO010000004.1"/>
</dbReference>
<proteinExistence type="inferred from homology"/>
<dbReference type="PANTHER" id="PTHR43841:SF1">
    <property type="entry name" value="3-HYDROXYACYL-THIOESTER DEHYDRATASE X"/>
    <property type="match status" value="1"/>
</dbReference>
<organism evidence="3 4">
    <name type="scientific">Streptomyces chisholmiae</name>
    <dbReference type="NCBI Taxonomy" id="3075540"/>
    <lineage>
        <taxon>Bacteria</taxon>
        <taxon>Bacillati</taxon>
        <taxon>Actinomycetota</taxon>
        <taxon>Actinomycetes</taxon>
        <taxon>Kitasatosporales</taxon>
        <taxon>Streptomycetaceae</taxon>
        <taxon>Streptomyces</taxon>
    </lineage>
</organism>
<sequence length="290" mass="30890">MPGPETVLPRPPRLTAAYARAVLPRRRRPDAPLPDRSLALAAAVPHPDRVRAYARLCGAPDDDRLPVGYPHLLAFPLTMALLTAPDFPCPPLGLVQLANEISCLRPLAAAEPLAVRVTAVAAAPRPRGRAFEVRAEVSDARGLPVWRGSSTYLHRSGPGGAARGAGRAPDAEPALDSPALTARWPLAAGLGRRYARVSGDRNPIHLHPLTARPFGFRRPIAHGMWSKARALAALADELPEAFTARARFLAPVPLPSRPAFAATPRAGGGWLFQLSAADGRRQLAGEIVPH</sequence>
<dbReference type="PANTHER" id="PTHR43841">
    <property type="entry name" value="3-HYDROXYACYL-THIOESTER DEHYDRATASE HTDX-RELATED"/>
    <property type="match status" value="1"/>
</dbReference>
<dbReference type="Proteomes" id="UP001183410">
    <property type="component" value="Unassembled WGS sequence"/>
</dbReference>
<gene>
    <name evidence="3" type="ORF">RM844_09000</name>
</gene>
<comment type="similarity">
    <text evidence="1">Belongs to the enoyl-CoA hydratase/isomerase family.</text>
</comment>
<evidence type="ECO:0000313" key="4">
    <source>
        <dbReference type="Proteomes" id="UP001183410"/>
    </source>
</evidence>
<keyword evidence="4" id="KW-1185">Reference proteome</keyword>
<dbReference type="SUPFAM" id="SSF54637">
    <property type="entry name" value="Thioesterase/thiol ester dehydrase-isomerase"/>
    <property type="match status" value="2"/>
</dbReference>
<dbReference type="Pfam" id="PF01575">
    <property type="entry name" value="MaoC_dehydratas"/>
    <property type="match status" value="1"/>
</dbReference>
<dbReference type="InterPro" id="IPR029069">
    <property type="entry name" value="HotDog_dom_sf"/>
</dbReference>
<reference evidence="4" key="1">
    <citation type="submission" date="2023-07" db="EMBL/GenBank/DDBJ databases">
        <title>30 novel species of actinomycetes from the DSMZ collection.</title>
        <authorList>
            <person name="Nouioui I."/>
        </authorList>
    </citation>
    <scope>NUCLEOTIDE SEQUENCE [LARGE SCALE GENOMIC DNA]</scope>
    <source>
        <strain evidence="4">DSM 44915</strain>
    </source>
</reference>
<dbReference type="InterPro" id="IPR002539">
    <property type="entry name" value="MaoC-like_dom"/>
</dbReference>
<evidence type="ECO:0000259" key="2">
    <source>
        <dbReference type="Pfam" id="PF01575"/>
    </source>
</evidence>
<evidence type="ECO:0000256" key="1">
    <source>
        <dbReference type="ARBA" id="ARBA00005254"/>
    </source>
</evidence>
<feature type="domain" description="MaoC-like" evidence="2">
    <location>
        <begin position="192"/>
        <end position="257"/>
    </location>
</feature>
<comment type="caution">
    <text evidence="3">The sequence shown here is derived from an EMBL/GenBank/DDBJ whole genome shotgun (WGS) entry which is preliminary data.</text>
</comment>
<protein>
    <submittedName>
        <fullName evidence="3">MaoC/PaaZ C-terminal domain-containing protein</fullName>
    </submittedName>
</protein>
<dbReference type="EMBL" id="JAVREO010000004">
    <property type="protein sequence ID" value="MDT0266433.1"/>
    <property type="molecule type" value="Genomic_DNA"/>
</dbReference>